<sequence>MANVAACAVQQPIVSSHAAAAIMFAASSSLATGKRKTPSELWAEQLKRARITQGEGRSDVDRAQVSSSLPRGSYERRPSRLPRFVDTKVPDVYPATKSSDKPKNFVLKKRQKEGEKMQPNIEKDHSSQGISLTNNESMMLQRLPCEGEVAISAQRCGEDVHSNYNEEITKEKLSSTSCSSFKNVTELSSRLETQSGGFIVDMAQAIRTLAAIKLPQLSTTRMCQPCRATSSMKIELEVGGKRISQHSILCYAKDVIPLDLSLKTGARFLSSKNFNWCQKSKTRMQCLALQHLTESQIDAGTLDKSYKSDLSEILFWKSLHTWVYPQSPLSPSVLSALVSQESGPERQFLAQRRHAWEDAFCSLYHMFRNQLCSLFYLCAQSFVVLFVDGDICGRKRGTFSAYMTRSTRGLRRLLQEQDIRFSMPLCKFEPGIATYEELQDLREFERSNPGQTRIVDSMVTIDKSPKSLLAFLDNQNVHRLFNFLLNNRLMLNFTIADLPTLHAPVPFHHASLRVPEVRCKEVQLPSATMQPGFQQSRKNSAYVEPHSETLMQTAYSLEIKDAQLAPWVVSKLCTVLQKSHCANFKASFVTDAFTEELNISQVKLEMDTHLPSISKIALQNQGVDEEDVVHLLNESSLINHIEVIYDS</sequence>
<comment type="caution">
    <text evidence="1">The sequence shown here is derived from an EMBL/GenBank/DDBJ whole genome shotgun (WGS) entry which is preliminary data.</text>
</comment>
<name>A0ACC2AMQ0_DIPCM</name>
<keyword evidence="2" id="KW-1185">Reference proteome</keyword>
<organism evidence="1 2">
    <name type="scientific">Diphasiastrum complanatum</name>
    <name type="common">Issler's clubmoss</name>
    <name type="synonym">Lycopodium complanatum</name>
    <dbReference type="NCBI Taxonomy" id="34168"/>
    <lineage>
        <taxon>Eukaryota</taxon>
        <taxon>Viridiplantae</taxon>
        <taxon>Streptophyta</taxon>
        <taxon>Embryophyta</taxon>
        <taxon>Tracheophyta</taxon>
        <taxon>Lycopodiopsida</taxon>
        <taxon>Lycopodiales</taxon>
        <taxon>Lycopodiaceae</taxon>
        <taxon>Lycopodioideae</taxon>
        <taxon>Diphasiastrum</taxon>
    </lineage>
</organism>
<protein>
    <submittedName>
        <fullName evidence="1">Uncharacterized protein</fullName>
    </submittedName>
</protein>
<accession>A0ACC2AMQ0</accession>
<evidence type="ECO:0000313" key="2">
    <source>
        <dbReference type="Proteomes" id="UP001162992"/>
    </source>
</evidence>
<reference evidence="2" key="1">
    <citation type="journal article" date="2024" name="Proc. Natl. Acad. Sci. U.S.A.">
        <title>Extraordinary preservation of gene collinearity over three hundred million years revealed in homosporous lycophytes.</title>
        <authorList>
            <person name="Li C."/>
            <person name="Wickell D."/>
            <person name="Kuo L.Y."/>
            <person name="Chen X."/>
            <person name="Nie B."/>
            <person name="Liao X."/>
            <person name="Peng D."/>
            <person name="Ji J."/>
            <person name="Jenkins J."/>
            <person name="Williams M."/>
            <person name="Shu S."/>
            <person name="Plott C."/>
            <person name="Barry K."/>
            <person name="Rajasekar S."/>
            <person name="Grimwood J."/>
            <person name="Han X."/>
            <person name="Sun S."/>
            <person name="Hou Z."/>
            <person name="He W."/>
            <person name="Dai G."/>
            <person name="Sun C."/>
            <person name="Schmutz J."/>
            <person name="Leebens-Mack J.H."/>
            <person name="Li F.W."/>
            <person name="Wang L."/>
        </authorList>
    </citation>
    <scope>NUCLEOTIDE SEQUENCE [LARGE SCALE GENOMIC DNA]</scope>
    <source>
        <strain evidence="2">cv. PW_Plant_1</strain>
    </source>
</reference>
<gene>
    <name evidence="1" type="ORF">O6H91_20G007200</name>
</gene>
<evidence type="ECO:0000313" key="1">
    <source>
        <dbReference type="EMBL" id="KAJ7518766.1"/>
    </source>
</evidence>
<proteinExistence type="predicted"/>
<dbReference type="EMBL" id="CM055111">
    <property type="protein sequence ID" value="KAJ7518766.1"/>
    <property type="molecule type" value="Genomic_DNA"/>
</dbReference>
<dbReference type="Proteomes" id="UP001162992">
    <property type="component" value="Chromosome 20"/>
</dbReference>